<dbReference type="SMART" id="SM00342">
    <property type="entry name" value="HTH_ARAC"/>
    <property type="match status" value="1"/>
</dbReference>
<protein>
    <recommendedName>
        <fullName evidence="6">HTH araC/xylS-type domain-containing protein</fullName>
    </recommendedName>
</protein>
<accession>A0ABN7I592</accession>
<dbReference type="PANTHER" id="PTHR11019">
    <property type="entry name" value="HTH-TYPE TRANSCRIPTIONAL REGULATOR NIMR"/>
    <property type="match status" value="1"/>
</dbReference>
<keyword evidence="1" id="KW-0805">Transcription regulation</keyword>
<dbReference type="PROSITE" id="PS01124">
    <property type="entry name" value="HTH_ARAC_FAMILY_2"/>
    <property type="match status" value="1"/>
</dbReference>
<dbReference type="Gene3D" id="2.60.120.10">
    <property type="entry name" value="Jelly Rolls"/>
    <property type="match status" value="1"/>
</dbReference>
<dbReference type="InterPro" id="IPR020449">
    <property type="entry name" value="Tscrpt_reg_AraC-type_HTH"/>
</dbReference>
<evidence type="ECO:0000256" key="2">
    <source>
        <dbReference type="ARBA" id="ARBA00023125"/>
    </source>
</evidence>
<keyword evidence="3" id="KW-0010">Activator</keyword>
<reference evidence="7 8" key="1">
    <citation type="submission" date="2020-10" db="EMBL/GenBank/DDBJ databases">
        <authorList>
            <person name="Peeters C."/>
        </authorList>
    </citation>
    <scope>NUCLEOTIDE SEQUENCE [LARGE SCALE GENOMIC DNA]</scope>
    <source>
        <strain evidence="7 8">LMG 28140</strain>
    </source>
</reference>
<dbReference type="Pfam" id="PF02311">
    <property type="entry name" value="AraC_binding"/>
    <property type="match status" value="1"/>
</dbReference>
<dbReference type="InterPro" id="IPR009057">
    <property type="entry name" value="Homeodomain-like_sf"/>
</dbReference>
<comment type="caution">
    <text evidence="7">The sequence shown here is derived from an EMBL/GenBank/DDBJ whole genome shotgun (WGS) entry which is preliminary data.</text>
</comment>
<dbReference type="InterPro" id="IPR003313">
    <property type="entry name" value="AraC-bd"/>
</dbReference>
<sequence>MLRSHAEVCLTPKGRCLSRNGQRRSKAVEGGQTRSKAIDPGFNAQPIMNMQTSTSAGHRSQVYDTPTAPGAHVPFESTPMPVSAMAAWYPHGTVIEAHRHRRAQLLYAIEGVMMIESATGSWVVPPTRGVWLEPGIDHSVQMSGDVKMRTVFVEPGATAHLPTRSCVVEVHPLLRELILAAIDVPLDYTLGSRDDHLMQLLLAELNAVPLLPLYLPWPADPRLRDLCNSLLAAPDDNRTIGAWANTLDVSEKTFHRWFQRETGLTFGRWRQQARLLLALKRLAHGEKIIAVAMDHGYTSQSAFAAMFKRHFGVVPSAFYA</sequence>
<evidence type="ECO:0000256" key="5">
    <source>
        <dbReference type="SAM" id="MobiDB-lite"/>
    </source>
</evidence>
<evidence type="ECO:0000256" key="4">
    <source>
        <dbReference type="ARBA" id="ARBA00023163"/>
    </source>
</evidence>
<proteinExistence type="predicted"/>
<dbReference type="Gene3D" id="1.10.10.60">
    <property type="entry name" value="Homeodomain-like"/>
    <property type="match status" value="1"/>
</dbReference>
<evidence type="ECO:0000313" key="8">
    <source>
        <dbReference type="Proteomes" id="UP000598032"/>
    </source>
</evidence>
<dbReference type="InterPro" id="IPR018060">
    <property type="entry name" value="HTH_AraC"/>
</dbReference>
<name>A0ABN7I592_9BURK</name>
<evidence type="ECO:0000259" key="6">
    <source>
        <dbReference type="PROSITE" id="PS01124"/>
    </source>
</evidence>
<keyword evidence="2" id="KW-0238">DNA-binding</keyword>
<gene>
    <name evidence="7" type="ORF">LMG28140_04590</name>
</gene>
<keyword evidence="8" id="KW-1185">Reference proteome</keyword>
<dbReference type="EMBL" id="CAJHCP010000010">
    <property type="protein sequence ID" value="CAD6548434.1"/>
    <property type="molecule type" value="Genomic_DNA"/>
</dbReference>
<feature type="domain" description="HTH araC/xylS-type" evidence="6">
    <location>
        <begin position="221"/>
        <end position="320"/>
    </location>
</feature>
<organism evidence="7 8">
    <name type="scientific">Paraburkholderia metrosideri</name>
    <dbReference type="NCBI Taxonomy" id="580937"/>
    <lineage>
        <taxon>Bacteria</taxon>
        <taxon>Pseudomonadati</taxon>
        <taxon>Pseudomonadota</taxon>
        <taxon>Betaproteobacteria</taxon>
        <taxon>Burkholderiales</taxon>
        <taxon>Burkholderiaceae</taxon>
        <taxon>Paraburkholderia</taxon>
    </lineage>
</organism>
<dbReference type="CDD" id="cd06124">
    <property type="entry name" value="cupin_NimR-like_N"/>
    <property type="match status" value="1"/>
</dbReference>
<dbReference type="Proteomes" id="UP000598032">
    <property type="component" value="Unassembled WGS sequence"/>
</dbReference>
<evidence type="ECO:0000313" key="7">
    <source>
        <dbReference type="EMBL" id="CAD6548434.1"/>
    </source>
</evidence>
<feature type="region of interest" description="Disordered" evidence="5">
    <location>
        <begin position="16"/>
        <end position="45"/>
    </location>
</feature>
<dbReference type="PANTHER" id="PTHR11019:SF159">
    <property type="entry name" value="TRANSCRIPTIONAL REGULATOR-RELATED"/>
    <property type="match status" value="1"/>
</dbReference>
<evidence type="ECO:0000256" key="3">
    <source>
        <dbReference type="ARBA" id="ARBA00023159"/>
    </source>
</evidence>
<dbReference type="Pfam" id="PF12833">
    <property type="entry name" value="HTH_18"/>
    <property type="match status" value="1"/>
</dbReference>
<dbReference type="InterPro" id="IPR014710">
    <property type="entry name" value="RmlC-like_jellyroll"/>
</dbReference>
<dbReference type="SUPFAM" id="SSF51182">
    <property type="entry name" value="RmlC-like cupins"/>
    <property type="match status" value="1"/>
</dbReference>
<keyword evidence="4" id="KW-0804">Transcription</keyword>
<dbReference type="InterPro" id="IPR011051">
    <property type="entry name" value="RmlC_Cupin_sf"/>
</dbReference>
<dbReference type="PRINTS" id="PR00032">
    <property type="entry name" value="HTHARAC"/>
</dbReference>
<evidence type="ECO:0000256" key="1">
    <source>
        <dbReference type="ARBA" id="ARBA00023015"/>
    </source>
</evidence>
<dbReference type="SUPFAM" id="SSF46689">
    <property type="entry name" value="Homeodomain-like"/>
    <property type="match status" value="1"/>
</dbReference>